<dbReference type="GO" id="GO:0004519">
    <property type="term" value="F:endonuclease activity"/>
    <property type="evidence" value="ECO:0007669"/>
    <property type="project" value="UniProtKB-KW"/>
</dbReference>
<gene>
    <name evidence="2" type="ORF">EUX48_02780</name>
</gene>
<dbReference type="Pfam" id="PF01844">
    <property type="entry name" value="HNH"/>
    <property type="match status" value="1"/>
</dbReference>
<evidence type="ECO:0000313" key="2">
    <source>
        <dbReference type="EMBL" id="TPH24521.1"/>
    </source>
</evidence>
<dbReference type="Proteomes" id="UP000316888">
    <property type="component" value="Unassembled WGS sequence"/>
</dbReference>
<keyword evidence="2" id="KW-0378">Hydrolase</keyword>
<dbReference type="InterPro" id="IPR003615">
    <property type="entry name" value="HNH_nuc"/>
</dbReference>
<evidence type="ECO:0000259" key="1">
    <source>
        <dbReference type="Pfam" id="PF01844"/>
    </source>
</evidence>
<dbReference type="AlphaFoldDB" id="A0A502LR40"/>
<dbReference type="GO" id="GO:0008270">
    <property type="term" value="F:zinc ion binding"/>
    <property type="evidence" value="ECO:0007669"/>
    <property type="project" value="InterPro"/>
</dbReference>
<evidence type="ECO:0000313" key="3">
    <source>
        <dbReference type="Proteomes" id="UP000316888"/>
    </source>
</evidence>
<dbReference type="Gene3D" id="1.10.30.50">
    <property type="match status" value="1"/>
</dbReference>
<keyword evidence="2" id="KW-0255">Endonuclease</keyword>
<name>A0A502LR40_HAEHA</name>
<proteinExistence type="predicted"/>
<dbReference type="RefSeq" id="WP_140535156.1">
    <property type="nucleotide sequence ID" value="NZ_SDPB01000004.1"/>
</dbReference>
<sequence length="77" mass="8987">MERDYKKEYREYHGKPEQIANRAARNKARREMEKKYGKQALKGKEVDHIKPLSKGGSNNATNLQILPTMLNRMKGNK</sequence>
<dbReference type="EMBL" id="SDPB01000004">
    <property type="protein sequence ID" value="TPH24521.1"/>
    <property type="molecule type" value="Genomic_DNA"/>
</dbReference>
<dbReference type="CDD" id="cd00085">
    <property type="entry name" value="HNHc"/>
    <property type="match status" value="1"/>
</dbReference>
<feature type="domain" description="HNH" evidence="1">
    <location>
        <begin position="43"/>
        <end position="66"/>
    </location>
</feature>
<organism evidence="2 3">
    <name type="scientific">Haemophilus haemolyticus</name>
    <dbReference type="NCBI Taxonomy" id="726"/>
    <lineage>
        <taxon>Bacteria</taxon>
        <taxon>Pseudomonadati</taxon>
        <taxon>Pseudomonadota</taxon>
        <taxon>Gammaproteobacteria</taxon>
        <taxon>Pasteurellales</taxon>
        <taxon>Pasteurellaceae</taxon>
        <taxon>Haemophilus</taxon>
    </lineage>
</organism>
<dbReference type="InterPro" id="IPR002711">
    <property type="entry name" value="HNH"/>
</dbReference>
<protein>
    <submittedName>
        <fullName evidence="2">HNH endonuclease</fullName>
    </submittedName>
</protein>
<comment type="caution">
    <text evidence="2">The sequence shown here is derived from an EMBL/GenBank/DDBJ whole genome shotgun (WGS) entry which is preliminary data.</text>
</comment>
<reference evidence="2 3" key="1">
    <citation type="submission" date="2019-01" db="EMBL/GenBank/DDBJ databases">
        <title>Comparative genomic analysis identifies haemin-independent Haemophilus haemolyticus: a formal re-classification of Haemophilus intermedius.</title>
        <authorList>
            <person name="Harris T.M."/>
            <person name="Price E.P."/>
            <person name="Sarovich D.S."/>
            <person name="Norskov-Lauritsen N."/>
            <person name="Beissbarth J."/>
            <person name="Chang A.B."/>
            <person name="Smith-Vaughan H.C."/>
        </authorList>
    </citation>
    <scope>NUCLEOTIDE SEQUENCE [LARGE SCALE GENOMIC DNA]</scope>
    <source>
        <strain evidence="2 3">60824 B Hi-4</strain>
    </source>
</reference>
<keyword evidence="2" id="KW-0540">Nuclease</keyword>
<accession>A0A502LR40</accession>
<dbReference type="GO" id="GO:0003676">
    <property type="term" value="F:nucleic acid binding"/>
    <property type="evidence" value="ECO:0007669"/>
    <property type="project" value="InterPro"/>
</dbReference>